<reference evidence="2" key="1">
    <citation type="journal article" date="2022" name="Int. J. Mol. Sci.">
        <title>Draft Genome of Tanacetum Coccineum: Genomic Comparison of Closely Related Tanacetum-Family Plants.</title>
        <authorList>
            <person name="Yamashiro T."/>
            <person name="Shiraishi A."/>
            <person name="Nakayama K."/>
            <person name="Satake H."/>
        </authorList>
    </citation>
    <scope>NUCLEOTIDE SEQUENCE</scope>
</reference>
<evidence type="ECO:0000256" key="1">
    <source>
        <dbReference type="SAM" id="MobiDB-lite"/>
    </source>
</evidence>
<protein>
    <submittedName>
        <fullName evidence="2">Uncharacterized protein</fullName>
    </submittedName>
</protein>
<feature type="region of interest" description="Disordered" evidence="1">
    <location>
        <begin position="116"/>
        <end position="140"/>
    </location>
</feature>
<organism evidence="2 3">
    <name type="scientific">Tanacetum coccineum</name>
    <dbReference type="NCBI Taxonomy" id="301880"/>
    <lineage>
        <taxon>Eukaryota</taxon>
        <taxon>Viridiplantae</taxon>
        <taxon>Streptophyta</taxon>
        <taxon>Embryophyta</taxon>
        <taxon>Tracheophyta</taxon>
        <taxon>Spermatophyta</taxon>
        <taxon>Magnoliopsida</taxon>
        <taxon>eudicotyledons</taxon>
        <taxon>Gunneridae</taxon>
        <taxon>Pentapetalae</taxon>
        <taxon>asterids</taxon>
        <taxon>campanulids</taxon>
        <taxon>Asterales</taxon>
        <taxon>Asteraceae</taxon>
        <taxon>Asteroideae</taxon>
        <taxon>Anthemideae</taxon>
        <taxon>Anthemidinae</taxon>
        <taxon>Tanacetum</taxon>
    </lineage>
</organism>
<sequence>MDRNNVRLIQVSINTKFLNCLQPKWSKYVTMVRHDQTGDTISYDQFYDSLVQFEPHIQASKAKRAASNHDPLALIAHSNASSSQSHASPSYSNSPQPYYATHPSSVIDYEEDYQGELQGDSQEDKLTTASSGNHPEGDKTGIKHIMQEIGHYARDCQKPRVRDAKYFREQMLLAMKDEFGSNLKDEENDFMLDNSYRDETLEELTVAAVSEVNASHKMIPTGVHEHKNHGKRKTVVNTSDDDQIDSNIIFDDPYVENNGGSTEHDSNAHDPYHDVKILAYNVQREAKNQKRLNNELKKQKEFNVQNIKKHVMSWNVNYVLIKTPLREF</sequence>
<feature type="region of interest" description="Disordered" evidence="1">
    <location>
        <begin position="78"/>
        <end position="102"/>
    </location>
</feature>
<accession>A0ABQ5IDP8</accession>
<evidence type="ECO:0000313" key="3">
    <source>
        <dbReference type="Proteomes" id="UP001151760"/>
    </source>
</evidence>
<keyword evidence="3" id="KW-1185">Reference proteome</keyword>
<evidence type="ECO:0000313" key="2">
    <source>
        <dbReference type="EMBL" id="GJT97508.1"/>
    </source>
</evidence>
<comment type="caution">
    <text evidence="2">The sequence shown here is derived from an EMBL/GenBank/DDBJ whole genome shotgun (WGS) entry which is preliminary data.</text>
</comment>
<feature type="compositionally biased region" description="Low complexity" evidence="1">
    <location>
        <begin position="78"/>
        <end position="99"/>
    </location>
</feature>
<dbReference type="EMBL" id="BQNB010020586">
    <property type="protein sequence ID" value="GJT97508.1"/>
    <property type="molecule type" value="Genomic_DNA"/>
</dbReference>
<gene>
    <name evidence="2" type="ORF">Tco_1093026</name>
</gene>
<name>A0ABQ5IDP8_9ASTR</name>
<proteinExistence type="predicted"/>
<reference evidence="2" key="2">
    <citation type="submission" date="2022-01" db="EMBL/GenBank/DDBJ databases">
        <authorList>
            <person name="Yamashiro T."/>
            <person name="Shiraishi A."/>
            <person name="Satake H."/>
            <person name="Nakayama K."/>
        </authorList>
    </citation>
    <scope>NUCLEOTIDE SEQUENCE</scope>
</reference>
<dbReference type="Proteomes" id="UP001151760">
    <property type="component" value="Unassembled WGS sequence"/>
</dbReference>